<proteinExistence type="inferred from homology"/>
<dbReference type="GO" id="GO:0007346">
    <property type="term" value="P:regulation of mitotic cell cycle"/>
    <property type="evidence" value="ECO:0007669"/>
    <property type="project" value="TreeGrafter"/>
</dbReference>
<comment type="similarity">
    <text evidence="1">Belongs to the protein kinase superfamily. CMGC Ser/Thr protein kinase family. CDC2/CDKX subfamily.</text>
</comment>
<dbReference type="PANTHER" id="PTHR24056:SF107">
    <property type="entry name" value="CYCLIN-DEPENDENT KINASE 11A-RELATED"/>
    <property type="match status" value="1"/>
</dbReference>
<accession>A0A0A9W723</accession>
<dbReference type="PROSITE" id="PS50011">
    <property type="entry name" value="PROTEIN_KINASE_DOM"/>
    <property type="match status" value="1"/>
</dbReference>
<keyword evidence="5 8" id="KW-0418">Kinase</keyword>
<gene>
    <name evidence="8" type="primary">CDKG-1</name>
    <name evidence="8" type="ORF">CM83_33898</name>
</gene>
<keyword evidence="3" id="KW-0808">Transferase</keyword>
<dbReference type="GO" id="GO:0005524">
    <property type="term" value="F:ATP binding"/>
    <property type="evidence" value="ECO:0007669"/>
    <property type="project" value="UniProtKB-KW"/>
</dbReference>
<evidence type="ECO:0000259" key="7">
    <source>
        <dbReference type="PROSITE" id="PS50011"/>
    </source>
</evidence>
<dbReference type="Pfam" id="PF00069">
    <property type="entry name" value="Pkinase"/>
    <property type="match status" value="1"/>
</dbReference>
<evidence type="ECO:0000313" key="8">
    <source>
        <dbReference type="EMBL" id="JAG00640.1"/>
    </source>
</evidence>
<dbReference type="PANTHER" id="PTHR24056">
    <property type="entry name" value="CELL DIVISION PROTEIN KINASE"/>
    <property type="match status" value="1"/>
</dbReference>
<evidence type="ECO:0000256" key="6">
    <source>
        <dbReference type="ARBA" id="ARBA00022840"/>
    </source>
</evidence>
<dbReference type="PROSITE" id="PS00108">
    <property type="entry name" value="PROTEIN_KINASE_ST"/>
    <property type="match status" value="1"/>
</dbReference>
<dbReference type="InterPro" id="IPR011009">
    <property type="entry name" value="Kinase-like_dom_sf"/>
</dbReference>
<dbReference type="AlphaFoldDB" id="A0A0A9W723"/>
<sequence length="106" mass="11939">MFRYSRSPNATAKHLPPVPFLHISSTNVSPDAPTALVSRVKCIVYQILSGLKFLHDRRILHRDLKSSNILLDKTGRVKLCDFGLARHYQEGQALTPTVVTLLYRAP</sequence>
<evidence type="ECO:0000256" key="2">
    <source>
        <dbReference type="ARBA" id="ARBA00022527"/>
    </source>
</evidence>
<reference evidence="8" key="1">
    <citation type="journal article" date="2014" name="PLoS ONE">
        <title>Transcriptome-Based Identification of ABC Transporters in the Western Tarnished Plant Bug Lygus hesperus.</title>
        <authorList>
            <person name="Hull J.J."/>
            <person name="Chaney K."/>
            <person name="Geib S.M."/>
            <person name="Fabrick J.A."/>
            <person name="Brent C.S."/>
            <person name="Walsh D."/>
            <person name="Lavine L.C."/>
        </authorList>
    </citation>
    <scope>NUCLEOTIDE SEQUENCE</scope>
</reference>
<feature type="domain" description="Protein kinase" evidence="7">
    <location>
        <begin position="1"/>
        <end position="106"/>
    </location>
</feature>
<name>A0A0A9W723_LYGHE</name>
<keyword evidence="2" id="KW-0723">Serine/threonine-protein kinase</keyword>
<evidence type="ECO:0000256" key="3">
    <source>
        <dbReference type="ARBA" id="ARBA00022679"/>
    </source>
</evidence>
<dbReference type="InterPro" id="IPR000719">
    <property type="entry name" value="Prot_kinase_dom"/>
</dbReference>
<evidence type="ECO:0000256" key="4">
    <source>
        <dbReference type="ARBA" id="ARBA00022741"/>
    </source>
</evidence>
<dbReference type="GO" id="GO:0004674">
    <property type="term" value="F:protein serine/threonine kinase activity"/>
    <property type="evidence" value="ECO:0007669"/>
    <property type="project" value="UniProtKB-KW"/>
</dbReference>
<reference evidence="8" key="2">
    <citation type="submission" date="2014-07" db="EMBL/GenBank/DDBJ databases">
        <authorList>
            <person name="Hull J."/>
        </authorList>
    </citation>
    <scope>NUCLEOTIDE SEQUENCE</scope>
</reference>
<dbReference type="EMBL" id="GBHO01042964">
    <property type="protein sequence ID" value="JAG00640.1"/>
    <property type="molecule type" value="Transcribed_RNA"/>
</dbReference>
<organism evidence="8">
    <name type="scientific">Lygus hesperus</name>
    <name type="common">Western plant bug</name>
    <dbReference type="NCBI Taxonomy" id="30085"/>
    <lineage>
        <taxon>Eukaryota</taxon>
        <taxon>Metazoa</taxon>
        <taxon>Ecdysozoa</taxon>
        <taxon>Arthropoda</taxon>
        <taxon>Hexapoda</taxon>
        <taxon>Insecta</taxon>
        <taxon>Pterygota</taxon>
        <taxon>Neoptera</taxon>
        <taxon>Paraneoptera</taxon>
        <taxon>Hemiptera</taxon>
        <taxon>Heteroptera</taxon>
        <taxon>Panheteroptera</taxon>
        <taxon>Cimicomorpha</taxon>
        <taxon>Miridae</taxon>
        <taxon>Mirini</taxon>
        <taxon>Lygus</taxon>
    </lineage>
</organism>
<dbReference type="InterPro" id="IPR050108">
    <property type="entry name" value="CDK"/>
</dbReference>
<evidence type="ECO:0000256" key="1">
    <source>
        <dbReference type="ARBA" id="ARBA00006485"/>
    </source>
</evidence>
<dbReference type="GO" id="GO:0005634">
    <property type="term" value="C:nucleus"/>
    <property type="evidence" value="ECO:0007669"/>
    <property type="project" value="TreeGrafter"/>
</dbReference>
<dbReference type="Gene3D" id="1.10.510.10">
    <property type="entry name" value="Transferase(Phosphotransferase) domain 1"/>
    <property type="match status" value="1"/>
</dbReference>
<evidence type="ECO:0000256" key="5">
    <source>
        <dbReference type="ARBA" id="ARBA00022777"/>
    </source>
</evidence>
<keyword evidence="4" id="KW-0547">Nucleotide-binding</keyword>
<keyword evidence="6" id="KW-0067">ATP-binding</keyword>
<protein>
    <submittedName>
        <fullName evidence="8">Cyclin-dependent kinase G-1</fullName>
    </submittedName>
</protein>
<dbReference type="SUPFAM" id="SSF56112">
    <property type="entry name" value="Protein kinase-like (PK-like)"/>
    <property type="match status" value="1"/>
</dbReference>
<dbReference type="InterPro" id="IPR008271">
    <property type="entry name" value="Ser/Thr_kinase_AS"/>
</dbReference>